<comment type="caution">
    <text evidence="1">The sequence shown here is derived from an EMBL/GenBank/DDBJ whole genome shotgun (WGS) entry which is preliminary data.</text>
</comment>
<name>A0A0A0BJS3_9GAMM</name>
<dbReference type="Proteomes" id="UP000029999">
    <property type="component" value="Unassembled WGS sequence"/>
</dbReference>
<proteinExistence type="predicted"/>
<accession>A0A0A0BJS3</accession>
<gene>
    <name evidence="1" type="ORF">LP43_0355</name>
</gene>
<sequence length="47" mass="5214">MAGASIIANHKTRLIQYARKFKPTEQAVLLGQAMPGHMVGHLKLIWS</sequence>
<protein>
    <submittedName>
        <fullName evidence="1">Uncharacterized protein</fullName>
    </submittedName>
</protein>
<dbReference type="EMBL" id="JRQD01000001">
    <property type="protein sequence ID" value="KGM07937.1"/>
    <property type="molecule type" value="Genomic_DNA"/>
</dbReference>
<evidence type="ECO:0000313" key="1">
    <source>
        <dbReference type="EMBL" id="KGM07937.1"/>
    </source>
</evidence>
<evidence type="ECO:0000313" key="2">
    <source>
        <dbReference type="Proteomes" id="UP000029999"/>
    </source>
</evidence>
<organism evidence="1 2">
    <name type="scientific">Methylophaga thiooxydans</name>
    <dbReference type="NCBI Taxonomy" id="392484"/>
    <lineage>
        <taxon>Bacteria</taxon>
        <taxon>Pseudomonadati</taxon>
        <taxon>Pseudomonadota</taxon>
        <taxon>Gammaproteobacteria</taxon>
        <taxon>Thiotrichales</taxon>
        <taxon>Piscirickettsiaceae</taxon>
        <taxon>Methylophaga</taxon>
    </lineage>
</organism>
<reference evidence="1 2" key="1">
    <citation type="submission" date="2014-09" db="EMBL/GenBank/DDBJ databases">
        <authorList>
            <person name="Grob C."/>
            <person name="Taubert M."/>
            <person name="Howat A.M."/>
            <person name="Burns O.J."/>
            <person name="Dixon J.L."/>
            <person name="Chen Y."/>
            <person name="Murrell J.C."/>
        </authorList>
    </citation>
    <scope>NUCLEOTIDE SEQUENCE [LARGE SCALE GENOMIC DNA]</scope>
    <source>
        <strain evidence="1">L4</strain>
    </source>
</reference>
<dbReference type="AlphaFoldDB" id="A0A0A0BJS3"/>